<dbReference type="KEGG" id="bsed:DN745_08570"/>
<dbReference type="InterPro" id="IPR003033">
    <property type="entry name" value="SCP2_sterol-bd_dom"/>
</dbReference>
<evidence type="ECO:0000256" key="3">
    <source>
        <dbReference type="ARBA" id="ARBA00023002"/>
    </source>
</evidence>
<dbReference type="PANTHER" id="PTHR42808:SF3">
    <property type="entry name" value="HYDROXYSTEROID DEHYDROGENASE-LIKE PROTEIN 2"/>
    <property type="match status" value="1"/>
</dbReference>
<evidence type="ECO:0000256" key="2">
    <source>
        <dbReference type="ARBA" id="ARBA00022857"/>
    </source>
</evidence>
<evidence type="ECO:0000313" key="4">
    <source>
        <dbReference type="EMBL" id="AWV89385.1"/>
    </source>
</evidence>
<keyword evidence="2" id="KW-0521">NADP</keyword>
<evidence type="ECO:0000256" key="1">
    <source>
        <dbReference type="ARBA" id="ARBA00006484"/>
    </source>
</evidence>
<name>A0A2Z4FKQ9_9DELT</name>
<dbReference type="EMBL" id="CP030032">
    <property type="protein sequence ID" value="AWV89385.1"/>
    <property type="molecule type" value="Genomic_DNA"/>
</dbReference>
<sequence>MANVQEIFNEVFPEKLASNDKIANMDSVFQFNITGDDGGTWAIDFSKDSDYVVEGGVDNADVTIEMKDSDFVDMWEGTLPAPQAFMMGKVKIQGDMGLAMKLQNFIG</sequence>
<evidence type="ECO:0000313" key="5">
    <source>
        <dbReference type="Proteomes" id="UP000249799"/>
    </source>
</evidence>
<dbReference type="Pfam" id="PF02036">
    <property type="entry name" value="SCP2"/>
    <property type="match status" value="1"/>
</dbReference>
<accession>A0A2Z4FKQ9</accession>
<comment type="similarity">
    <text evidence="1">Belongs to the short-chain dehydrogenases/reductases (SDR) family.</text>
</comment>
<dbReference type="AlphaFoldDB" id="A0A2Z4FKQ9"/>
<dbReference type="Gene3D" id="3.30.1050.10">
    <property type="entry name" value="SCP2 sterol-binding domain"/>
    <property type="match status" value="1"/>
</dbReference>
<dbReference type="OrthoDB" id="5521228at2"/>
<dbReference type="Proteomes" id="UP000249799">
    <property type="component" value="Chromosome"/>
</dbReference>
<dbReference type="RefSeq" id="WP_111333861.1">
    <property type="nucleotide sequence ID" value="NZ_CP030032.1"/>
</dbReference>
<protein>
    <submittedName>
        <fullName evidence="4">Sterol-binding protein</fullName>
    </submittedName>
</protein>
<keyword evidence="3" id="KW-0560">Oxidoreductase</keyword>
<dbReference type="InterPro" id="IPR036527">
    <property type="entry name" value="SCP2_sterol-bd_dom_sf"/>
</dbReference>
<proteinExistence type="inferred from homology"/>
<dbReference type="SUPFAM" id="SSF55718">
    <property type="entry name" value="SCP-like"/>
    <property type="match status" value="1"/>
</dbReference>
<gene>
    <name evidence="4" type="ORF">DN745_08570</name>
</gene>
<dbReference type="InterPro" id="IPR051935">
    <property type="entry name" value="HSDL2"/>
</dbReference>
<reference evidence="4 5" key="1">
    <citation type="submission" date="2018-06" db="EMBL/GenBank/DDBJ databases">
        <title>Lujinxingia sediminis gen. nov. sp. nov., a new facultative anaerobic member of the class Deltaproteobacteria, and proposal of Lujinxingaceae fam. nov.</title>
        <authorList>
            <person name="Guo L.-Y."/>
            <person name="Li C.-M."/>
            <person name="Wang S."/>
            <person name="Du Z.-J."/>
        </authorList>
    </citation>
    <scope>NUCLEOTIDE SEQUENCE [LARGE SCALE GENOMIC DNA]</scope>
    <source>
        <strain evidence="4 5">FA350</strain>
    </source>
</reference>
<dbReference type="GO" id="GO:0016491">
    <property type="term" value="F:oxidoreductase activity"/>
    <property type="evidence" value="ECO:0007669"/>
    <property type="project" value="UniProtKB-KW"/>
</dbReference>
<dbReference type="PANTHER" id="PTHR42808">
    <property type="entry name" value="HYDROXYSTEROID DEHYDROGENASE-LIKE PROTEIN 2"/>
    <property type="match status" value="1"/>
</dbReference>
<keyword evidence="5" id="KW-1185">Reference proteome</keyword>
<organism evidence="4 5">
    <name type="scientific">Bradymonas sediminis</name>
    <dbReference type="NCBI Taxonomy" id="1548548"/>
    <lineage>
        <taxon>Bacteria</taxon>
        <taxon>Deltaproteobacteria</taxon>
        <taxon>Bradymonadales</taxon>
        <taxon>Bradymonadaceae</taxon>
        <taxon>Bradymonas</taxon>
    </lineage>
</organism>